<dbReference type="AlphaFoldDB" id="A0A2N5XN48"/>
<evidence type="ECO:0000313" key="2">
    <source>
        <dbReference type="EMBL" id="PLW75837.1"/>
    </source>
</evidence>
<dbReference type="SUPFAM" id="SSF53850">
    <property type="entry name" value="Periplasmic binding protein-like II"/>
    <property type="match status" value="1"/>
</dbReference>
<feature type="region of interest" description="Disordered" evidence="1">
    <location>
        <begin position="58"/>
        <end position="91"/>
    </location>
</feature>
<evidence type="ECO:0000256" key="1">
    <source>
        <dbReference type="SAM" id="MobiDB-lite"/>
    </source>
</evidence>
<dbReference type="Pfam" id="PF12974">
    <property type="entry name" value="Phosphonate-bd"/>
    <property type="match status" value="1"/>
</dbReference>
<accession>A0A2N5XN48</accession>
<proteinExistence type="predicted"/>
<organism evidence="2 3">
    <name type="scientific">Cohaesibacter celericrescens</name>
    <dbReference type="NCBI Taxonomy" id="2067669"/>
    <lineage>
        <taxon>Bacteria</taxon>
        <taxon>Pseudomonadati</taxon>
        <taxon>Pseudomonadota</taxon>
        <taxon>Alphaproteobacteria</taxon>
        <taxon>Hyphomicrobiales</taxon>
        <taxon>Cohaesibacteraceae</taxon>
    </lineage>
</organism>
<protein>
    <recommendedName>
        <fullName evidence="4">Phosphonate ABC transporter substrate-binding protein</fullName>
    </recommendedName>
</protein>
<feature type="compositionally biased region" description="Polar residues" evidence="1">
    <location>
        <begin position="74"/>
        <end position="85"/>
    </location>
</feature>
<gene>
    <name evidence="2" type="ORF">C0081_17185</name>
</gene>
<reference evidence="2 3" key="1">
    <citation type="submission" date="2018-01" db="EMBL/GenBank/DDBJ databases">
        <title>The draft genome sequence of Cohaesibacter sp. H1304.</title>
        <authorList>
            <person name="Wang N.-N."/>
            <person name="Du Z.-J."/>
        </authorList>
    </citation>
    <scope>NUCLEOTIDE SEQUENCE [LARGE SCALE GENOMIC DNA]</scope>
    <source>
        <strain evidence="2 3">H1304</strain>
    </source>
</reference>
<dbReference type="PANTHER" id="PTHR35841">
    <property type="entry name" value="PHOSPHONATES-BINDING PERIPLASMIC PROTEIN"/>
    <property type="match status" value="1"/>
</dbReference>
<sequence>MLYKLFNLSIQSMSVRPALLLFVVLASSFVFDTSFVVAQNEVERSVLRTLTVDSNSLTDAIDNPVSPMRDEGLEQSQPLPQTADQSRADGVSDLTGSGNSIELLDHKPPFRIGLMAERGTAYLQTRIEPFRSYLQDSLSRPVEIVAFKSMVSLMAAHTAKQVDYAVYPASVFAMAQASCGCLLPLVAPVSLQAPDGIYMVLVVRGDSGIKSLADMTGRSVALSSKNGAMPFYMALNELRKSGLDADRDLSSVVSQENPQEALVLLEKGEVDAALVWSSTQYNQSLFTSQGALSAYQNAKKGNRKSAPAEPDFLSIWSSPAIPAGPHAVHNDVSKQDRADLVKALVTMNKRDPDAYDAIERHYGAGFKPVTMENYVPLIDIATAK</sequence>
<keyword evidence="3" id="KW-1185">Reference proteome</keyword>
<evidence type="ECO:0000313" key="3">
    <source>
        <dbReference type="Proteomes" id="UP000234881"/>
    </source>
</evidence>
<dbReference type="EMBL" id="PKUQ01000042">
    <property type="protein sequence ID" value="PLW75837.1"/>
    <property type="molecule type" value="Genomic_DNA"/>
</dbReference>
<dbReference type="Proteomes" id="UP000234881">
    <property type="component" value="Unassembled WGS sequence"/>
</dbReference>
<dbReference type="RefSeq" id="WP_101535078.1">
    <property type="nucleotide sequence ID" value="NZ_PKUQ01000042.1"/>
</dbReference>
<comment type="caution">
    <text evidence="2">The sequence shown here is derived from an EMBL/GenBank/DDBJ whole genome shotgun (WGS) entry which is preliminary data.</text>
</comment>
<evidence type="ECO:0008006" key="4">
    <source>
        <dbReference type="Google" id="ProtNLM"/>
    </source>
</evidence>
<name>A0A2N5XN48_9HYPH</name>
<dbReference type="Gene3D" id="3.40.190.10">
    <property type="entry name" value="Periplasmic binding protein-like II"/>
    <property type="match status" value="2"/>
</dbReference>
<dbReference type="PANTHER" id="PTHR35841:SF1">
    <property type="entry name" value="PHOSPHONATES-BINDING PERIPLASMIC PROTEIN"/>
    <property type="match status" value="1"/>
</dbReference>